<dbReference type="GO" id="GO:0006567">
    <property type="term" value="P:L-threonine catabolic process"/>
    <property type="evidence" value="ECO:0007669"/>
    <property type="project" value="TreeGrafter"/>
</dbReference>
<dbReference type="AlphaFoldDB" id="A0A315SBR5"/>
<evidence type="ECO:0000313" key="7">
    <source>
        <dbReference type="Proteomes" id="UP000274762"/>
    </source>
</evidence>
<reference evidence="6 7" key="1">
    <citation type="submission" date="2018-10" db="EMBL/GenBank/DDBJ databases">
        <title>Sequencing the genomes of 1000 actinobacteria strains.</title>
        <authorList>
            <person name="Klenk H.-P."/>
        </authorList>
    </citation>
    <scope>NUCLEOTIDE SEQUENCE [LARGE SCALE GENOMIC DNA]</scope>
    <source>
        <strain evidence="6 7">DSM 44343</strain>
    </source>
</reference>
<keyword evidence="2" id="KW-0663">Pyridoxal phosphate</keyword>
<dbReference type="PANTHER" id="PTHR48078">
    <property type="entry name" value="THREONINE DEHYDRATASE, MITOCHONDRIAL-RELATED"/>
    <property type="match status" value="1"/>
</dbReference>
<dbReference type="InterPro" id="IPR001926">
    <property type="entry name" value="TrpB-like_PALP"/>
</dbReference>
<feature type="compositionally biased region" description="Pro residues" evidence="4">
    <location>
        <begin position="213"/>
        <end position="223"/>
    </location>
</feature>
<feature type="domain" description="Tryptophan synthase beta chain-like PALP" evidence="5">
    <location>
        <begin position="26"/>
        <end position="176"/>
    </location>
</feature>
<dbReference type="InterPro" id="IPR050147">
    <property type="entry name" value="Ser/Thr_Dehydratase"/>
</dbReference>
<dbReference type="GO" id="GO:0006565">
    <property type="term" value="P:L-serine catabolic process"/>
    <property type="evidence" value="ECO:0007669"/>
    <property type="project" value="TreeGrafter"/>
</dbReference>
<dbReference type="InterPro" id="IPR036052">
    <property type="entry name" value="TrpB-like_PALP_sf"/>
</dbReference>
<organism evidence="6 7">
    <name type="scientific">Williamsia marianensis</name>
    <dbReference type="NCBI Taxonomy" id="85044"/>
    <lineage>
        <taxon>Bacteria</taxon>
        <taxon>Bacillati</taxon>
        <taxon>Actinomycetota</taxon>
        <taxon>Actinomycetes</taxon>
        <taxon>Mycobacteriales</taxon>
        <taxon>Nocardiaceae</taxon>
        <taxon>Williamsia</taxon>
    </lineage>
</organism>
<dbReference type="CDD" id="cd00640">
    <property type="entry name" value="Trp-synth-beta_II"/>
    <property type="match status" value="1"/>
</dbReference>
<proteinExistence type="predicted"/>
<comment type="cofactor">
    <cofactor evidence="1">
        <name>pyridoxal 5'-phosphate</name>
        <dbReference type="ChEBI" id="CHEBI:597326"/>
    </cofactor>
</comment>
<evidence type="ECO:0000256" key="1">
    <source>
        <dbReference type="ARBA" id="ARBA00001933"/>
    </source>
</evidence>
<dbReference type="GO" id="GO:0004794">
    <property type="term" value="F:threonine deaminase activity"/>
    <property type="evidence" value="ECO:0007669"/>
    <property type="project" value="TreeGrafter"/>
</dbReference>
<sequence>MAHVDAARTVIPAVFLDSPQYEDELLNAALGTRVTVKVETANPLLSFKGRAVSYALRKVTAGERVVCASSGNFGQAVAFVGRARGARVRVYAPTPLNPVKRERILAFGAHVVEVTGGGEQARHAAAAAEDALLLVDGVDTALAEGAATIAQELTAAASFDTIVAPVGDGSLISGLACGPAPMHLQHASSGSFRLGAGHAPLPRSSPAQTPTPTHSPPRPAAQT</sequence>
<comment type="caution">
    <text evidence="6">The sequence shown here is derived from an EMBL/GenBank/DDBJ whole genome shotgun (WGS) entry which is preliminary data.</text>
</comment>
<protein>
    <submittedName>
        <fullName evidence="6">Pyridoxal-phosphate dependent enzyme</fullName>
    </submittedName>
</protein>
<dbReference type="GO" id="GO:0009097">
    <property type="term" value="P:isoleucine biosynthetic process"/>
    <property type="evidence" value="ECO:0007669"/>
    <property type="project" value="TreeGrafter"/>
</dbReference>
<evidence type="ECO:0000313" key="6">
    <source>
        <dbReference type="EMBL" id="RKR79778.1"/>
    </source>
</evidence>
<keyword evidence="3" id="KW-0456">Lyase</keyword>
<accession>A0A495IUW7</accession>
<dbReference type="Gene3D" id="3.40.50.1100">
    <property type="match status" value="2"/>
</dbReference>
<evidence type="ECO:0000259" key="5">
    <source>
        <dbReference type="Pfam" id="PF00291"/>
    </source>
</evidence>
<accession>A0A315SBR5</accession>
<dbReference type="EMBL" id="RBKV01000002">
    <property type="protein sequence ID" value="RKR79778.1"/>
    <property type="molecule type" value="Genomic_DNA"/>
</dbReference>
<name>A0A315SBR5_WILMA</name>
<evidence type="ECO:0000256" key="2">
    <source>
        <dbReference type="ARBA" id="ARBA00022898"/>
    </source>
</evidence>
<feature type="region of interest" description="Disordered" evidence="4">
    <location>
        <begin position="190"/>
        <end position="223"/>
    </location>
</feature>
<dbReference type="Pfam" id="PF00291">
    <property type="entry name" value="PALP"/>
    <property type="match status" value="1"/>
</dbReference>
<dbReference type="PANTHER" id="PTHR48078:SF17">
    <property type="entry name" value="THREONINE DEHYDRATASE"/>
    <property type="match status" value="1"/>
</dbReference>
<dbReference type="GO" id="GO:0003941">
    <property type="term" value="F:L-serine ammonia-lyase activity"/>
    <property type="evidence" value="ECO:0007669"/>
    <property type="project" value="TreeGrafter"/>
</dbReference>
<dbReference type="SUPFAM" id="SSF53686">
    <property type="entry name" value="Tryptophan synthase beta subunit-like PLP-dependent enzymes"/>
    <property type="match status" value="1"/>
</dbReference>
<evidence type="ECO:0000256" key="4">
    <source>
        <dbReference type="SAM" id="MobiDB-lite"/>
    </source>
</evidence>
<evidence type="ECO:0000256" key="3">
    <source>
        <dbReference type="ARBA" id="ARBA00023239"/>
    </source>
</evidence>
<dbReference type="Proteomes" id="UP000274762">
    <property type="component" value="Unassembled WGS sequence"/>
</dbReference>
<gene>
    <name evidence="6" type="ORF">DFJ75_4915</name>
</gene>